<organism evidence="1">
    <name type="scientific">marine sediment metagenome</name>
    <dbReference type="NCBI Taxonomy" id="412755"/>
    <lineage>
        <taxon>unclassified sequences</taxon>
        <taxon>metagenomes</taxon>
        <taxon>ecological metagenomes</taxon>
    </lineage>
</organism>
<proteinExistence type="predicted"/>
<dbReference type="AlphaFoldDB" id="X1KIR1"/>
<reference evidence="1" key="1">
    <citation type="journal article" date="2014" name="Front. Microbiol.">
        <title>High frequency of phylogenetically diverse reductive dehalogenase-homologous genes in deep subseafloor sedimentary metagenomes.</title>
        <authorList>
            <person name="Kawai M."/>
            <person name="Futagami T."/>
            <person name="Toyoda A."/>
            <person name="Takaki Y."/>
            <person name="Nishi S."/>
            <person name="Hori S."/>
            <person name="Arai W."/>
            <person name="Tsubouchi T."/>
            <person name="Morono Y."/>
            <person name="Uchiyama I."/>
            <person name="Ito T."/>
            <person name="Fujiyama A."/>
            <person name="Inagaki F."/>
            <person name="Takami H."/>
        </authorList>
    </citation>
    <scope>NUCLEOTIDE SEQUENCE</scope>
    <source>
        <strain evidence="1">Expedition CK06-06</strain>
    </source>
</reference>
<comment type="caution">
    <text evidence="1">The sequence shown here is derived from an EMBL/GenBank/DDBJ whole genome shotgun (WGS) entry which is preliminary data.</text>
</comment>
<sequence length="45" mass="5051">TGSMRIEDDPGGAYTLLWGAFCKRYGKKLITVDILPEVTNFCKEI</sequence>
<accession>X1KIR1</accession>
<feature type="non-terminal residue" evidence="1">
    <location>
        <position position="45"/>
    </location>
</feature>
<gene>
    <name evidence="1" type="ORF">S03H2_72793</name>
</gene>
<feature type="non-terminal residue" evidence="1">
    <location>
        <position position="1"/>
    </location>
</feature>
<evidence type="ECO:0000313" key="1">
    <source>
        <dbReference type="EMBL" id="GAH93490.1"/>
    </source>
</evidence>
<protein>
    <submittedName>
        <fullName evidence="1">Uncharacterized protein</fullName>
    </submittedName>
</protein>
<name>X1KIR1_9ZZZZ</name>
<dbReference type="EMBL" id="BARU01049458">
    <property type="protein sequence ID" value="GAH93490.1"/>
    <property type="molecule type" value="Genomic_DNA"/>
</dbReference>